<evidence type="ECO:0000313" key="3">
    <source>
        <dbReference type="Proteomes" id="UP000215027"/>
    </source>
</evidence>
<evidence type="ECO:0000313" key="2">
    <source>
        <dbReference type="EMBL" id="CUS04056.2"/>
    </source>
</evidence>
<proteinExistence type="predicted"/>
<dbReference type="InterPro" id="IPR029069">
    <property type="entry name" value="HotDog_dom_sf"/>
</dbReference>
<dbReference type="PANTHER" id="PTHR43664">
    <property type="entry name" value="MONOAMINE OXIDASE-RELATED"/>
    <property type="match status" value="1"/>
</dbReference>
<dbReference type="EMBL" id="LN890655">
    <property type="protein sequence ID" value="CUS04056.2"/>
    <property type="molecule type" value="Genomic_DNA"/>
</dbReference>
<accession>A0A160T2B0</accession>
<dbReference type="Gene3D" id="3.10.129.10">
    <property type="entry name" value="Hotdog Thioesterase"/>
    <property type="match status" value="1"/>
</dbReference>
<evidence type="ECO:0000259" key="1">
    <source>
        <dbReference type="Pfam" id="PF01575"/>
    </source>
</evidence>
<sequence>MTELVYQPKGLYFEDFTIDVRLRTAGRTITEADIVAFAGLSGDYNQIHTNAVYAANDTFGQRVAHGLLVQSIATGLAVQSGVIEGTVLAFRELECKFSLPVYIGDTVHVEIEIVETKAFPRLRGGNVTMKYAVVNQAGAAVQRGNWVMLVKSRG</sequence>
<dbReference type="InterPro" id="IPR002539">
    <property type="entry name" value="MaoC-like_dom"/>
</dbReference>
<keyword evidence="3" id="KW-1185">Reference proteome</keyword>
<gene>
    <name evidence="2" type="ORF">CFX0092_A2178</name>
</gene>
<protein>
    <recommendedName>
        <fullName evidence="1">MaoC-like domain-containing protein</fullName>
    </recommendedName>
</protein>
<dbReference type="KEGG" id="pbf:CFX0092_A2178"/>
<dbReference type="SUPFAM" id="SSF54637">
    <property type="entry name" value="Thioesterase/thiol ester dehydrase-isomerase"/>
    <property type="match status" value="1"/>
</dbReference>
<dbReference type="AlphaFoldDB" id="A0A160T2B0"/>
<dbReference type="Pfam" id="PF01575">
    <property type="entry name" value="MaoC_dehydratas"/>
    <property type="match status" value="1"/>
</dbReference>
<name>A0A160T2B0_9CHLR</name>
<dbReference type="InterPro" id="IPR052342">
    <property type="entry name" value="MCH/BMMD"/>
</dbReference>
<reference evidence="2" key="1">
    <citation type="submission" date="2016-01" db="EMBL/GenBank/DDBJ databases">
        <authorList>
            <person name="Mcilroy J.S."/>
            <person name="Karst M S."/>
            <person name="Albertsen M."/>
        </authorList>
    </citation>
    <scope>NUCLEOTIDE SEQUENCE</scope>
    <source>
        <strain evidence="2">Cfx-K</strain>
    </source>
</reference>
<dbReference type="OrthoDB" id="9801625at2"/>
<dbReference type="RefSeq" id="WP_095043455.1">
    <property type="nucleotide sequence ID" value="NZ_LN890655.1"/>
</dbReference>
<feature type="domain" description="MaoC-like" evidence="1">
    <location>
        <begin position="22"/>
        <end position="126"/>
    </location>
</feature>
<dbReference type="Proteomes" id="UP000215027">
    <property type="component" value="Chromosome I"/>
</dbReference>
<organism evidence="2 3">
    <name type="scientific">Candidatus Promineifilum breve</name>
    <dbReference type="NCBI Taxonomy" id="1806508"/>
    <lineage>
        <taxon>Bacteria</taxon>
        <taxon>Bacillati</taxon>
        <taxon>Chloroflexota</taxon>
        <taxon>Ardenticatenia</taxon>
        <taxon>Candidatus Promineifilales</taxon>
        <taxon>Candidatus Promineifilaceae</taxon>
        <taxon>Candidatus Promineifilum</taxon>
    </lineage>
</organism>
<dbReference type="PANTHER" id="PTHR43664:SF1">
    <property type="entry name" value="BETA-METHYLMALYL-COA DEHYDRATASE"/>
    <property type="match status" value="1"/>
</dbReference>